<reference evidence="2" key="1">
    <citation type="submission" date="2019-11" db="EMBL/GenBank/DDBJ databases">
        <authorList>
            <person name="Feng L."/>
        </authorList>
    </citation>
    <scope>NUCLEOTIDE SEQUENCE</scope>
    <source>
        <strain evidence="2">BgluceraseaLFYP119</strain>
    </source>
</reference>
<dbReference type="GO" id="GO:0016740">
    <property type="term" value="F:transferase activity"/>
    <property type="evidence" value="ECO:0007669"/>
    <property type="project" value="UniProtKB-KW"/>
</dbReference>
<dbReference type="Pfam" id="PF04230">
    <property type="entry name" value="PS_pyruv_trans"/>
    <property type="match status" value="1"/>
</dbReference>
<protein>
    <submittedName>
        <fullName evidence="2">Polysaccharide pyruvyl transferase</fullName>
    </submittedName>
</protein>
<dbReference type="RefSeq" id="WP_156353767.1">
    <property type="nucleotide sequence ID" value="NZ_CACRST010000013.1"/>
</dbReference>
<evidence type="ECO:0000313" key="2">
    <source>
        <dbReference type="EMBL" id="VYT00472.1"/>
    </source>
</evidence>
<dbReference type="InterPro" id="IPR007345">
    <property type="entry name" value="Polysacch_pyruvyl_Trfase"/>
</dbReference>
<evidence type="ECO:0000259" key="1">
    <source>
        <dbReference type="Pfam" id="PF04230"/>
    </source>
</evidence>
<gene>
    <name evidence="2" type="ORF">BGLFYP119_01430</name>
</gene>
<dbReference type="AlphaFoldDB" id="A0A6N2T7G1"/>
<feature type="domain" description="Polysaccharide pyruvyl transferase" evidence="1">
    <location>
        <begin position="13"/>
        <end position="296"/>
    </location>
</feature>
<name>A0A6N2T7G1_9FIRM</name>
<keyword evidence="2" id="KW-0808">Transferase</keyword>
<accession>A0A6N2T7G1</accession>
<organism evidence="2">
    <name type="scientific">Blautia glucerasea</name>
    <dbReference type="NCBI Taxonomy" id="536633"/>
    <lineage>
        <taxon>Bacteria</taxon>
        <taxon>Bacillati</taxon>
        <taxon>Bacillota</taxon>
        <taxon>Clostridia</taxon>
        <taxon>Lachnospirales</taxon>
        <taxon>Lachnospiraceae</taxon>
        <taxon>Blautia</taxon>
    </lineage>
</organism>
<proteinExistence type="predicted"/>
<dbReference type="EMBL" id="CACRST010000013">
    <property type="protein sequence ID" value="VYT00472.1"/>
    <property type="molecule type" value="Genomic_DNA"/>
</dbReference>
<sequence>MKIGVITFFNYCNFGAALQCYGLSEALKKQGHEVEYIDYTCPFIGHPFRLSNIRKRGLFGYIYQVAGNIFYFPRRKKFAEFRKRIPHTAPVTPKNLSEYADCYDRYITGSDQVWNVKLTDFDPAYFLDFVKDNKKKTSYAASFGGKEIRNDRRNLYRHYLSGFDRISVRESYGAEIVRKLTGKEAEVTLDPTLLLEREDWEKVTAPAKRKKPYILVYQLGFSSDVIQTAKRIKKETGLSVIYVPFPLGGFVPGKYTLSLGPSEWLALFRDASYVVTDSYHGIIFSLVFEKKFLVVADGQHRNQRVISLLERLGIRNRVVGENMAPMDQEIDYKKVKAILEKDRQASLEWIQENI</sequence>